<dbReference type="EC" id="1.4.3.16" evidence="4"/>
<dbReference type="PANTHER" id="PTHR42716">
    <property type="entry name" value="L-ASPARTATE OXIDASE"/>
    <property type="match status" value="1"/>
</dbReference>
<evidence type="ECO:0000256" key="8">
    <source>
        <dbReference type="ARBA" id="ARBA00023002"/>
    </source>
</evidence>
<reference evidence="11" key="1">
    <citation type="submission" date="2020-11" db="EMBL/GenBank/DDBJ databases">
        <authorList>
            <person name="Tran Van P."/>
        </authorList>
    </citation>
    <scope>NUCLEOTIDE SEQUENCE</scope>
</reference>
<comment type="similarity">
    <text evidence="3">Belongs to the FAD-dependent oxidoreductase 2 family. NadB subfamily.</text>
</comment>
<evidence type="ECO:0000256" key="4">
    <source>
        <dbReference type="ARBA" id="ARBA00012173"/>
    </source>
</evidence>
<sequence>MTEADILVLGSGVSGLTYAIHVAQMLPDKKIVILTKGDLMDSNTKWAQGGISVVLDLENDSFEKHIQDTLIAGDGLCDEEVVRYVVREGPKRFKEMVDWGAEFDREEDGDFSLGREGGHTENRVAHHKDITGYEIERTLAEKYYQFHPTALYGISNPAFLISEAVRGFGAKLRTISGERFMHHYDPREELASRDIVARAIDNELKTSGAPYVTLDCRHLEREEFLQHFPNIYETCLKIGIDCFKDPIPVVPAAHYMCGGVMVDIKTQTSLENLLAIGEVTSSGLHGANRLASNSVRVSVRTIPIRSDIIARNSFRK</sequence>
<name>A0A7R8ZTY0_9CRUS</name>
<organism evidence="11">
    <name type="scientific">Cyprideis torosa</name>
    <dbReference type="NCBI Taxonomy" id="163714"/>
    <lineage>
        <taxon>Eukaryota</taxon>
        <taxon>Metazoa</taxon>
        <taxon>Ecdysozoa</taxon>
        <taxon>Arthropoda</taxon>
        <taxon>Crustacea</taxon>
        <taxon>Oligostraca</taxon>
        <taxon>Ostracoda</taxon>
        <taxon>Podocopa</taxon>
        <taxon>Podocopida</taxon>
        <taxon>Cytherocopina</taxon>
        <taxon>Cytheroidea</taxon>
        <taxon>Cytherideidae</taxon>
        <taxon>Cyprideis</taxon>
    </lineage>
</organism>
<dbReference type="Gene3D" id="3.90.700.10">
    <property type="entry name" value="Succinate dehydrogenase/fumarate reductase flavoprotein, catalytic domain"/>
    <property type="match status" value="1"/>
</dbReference>
<dbReference type="UniPathway" id="UPA00253">
    <property type="reaction ID" value="UER00326"/>
</dbReference>
<evidence type="ECO:0000256" key="5">
    <source>
        <dbReference type="ARBA" id="ARBA00022630"/>
    </source>
</evidence>
<dbReference type="AlphaFoldDB" id="A0A7R8ZTY0"/>
<dbReference type="SUPFAM" id="SSF51905">
    <property type="entry name" value="FAD/NAD(P)-binding domain"/>
    <property type="match status" value="1"/>
</dbReference>
<dbReference type="EMBL" id="OB678668">
    <property type="protein sequence ID" value="CAD7236380.1"/>
    <property type="molecule type" value="Genomic_DNA"/>
</dbReference>
<evidence type="ECO:0000256" key="9">
    <source>
        <dbReference type="ARBA" id="ARBA00050942"/>
    </source>
</evidence>
<evidence type="ECO:0000256" key="2">
    <source>
        <dbReference type="ARBA" id="ARBA00004950"/>
    </source>
</evidence>
<evidence type="ECO:0000256" key="6">
    <source>
        <dbReference type="ARBA" id="ARBA00022642"/>
    </source>
</evidence>
<dbReference type="SUPFAM" id="SSF56425">
    <property type="entry name" value="Succinate dehydrogenase/fumarate reductase flavoprotein, catalytic domain"/>
    <property type="match status" value="1"/>
</dbReference>
<dbReference type="FunFam" id="3.90.700.10:FF:000002">
    <property type="entry name" value="L-aspartate oxidase"/>
    <property type="match status" value="1"/>
</dbReference>
<dbReference type="InterPro" id="IPR027477">
    <property type="entry name" value="Succ_DH/fumarate_Rdtase_cat_sf"/>
</dbReference>
<proteinExistence type="inferred from homology"/>
<accession>A0A7R8ZTY0</accession>
<protein>
    <recommendedName>
        <fullName evidence="4">L-aspartate oxidase</fullName>
        <ecNumber evidence="4">1.4.3.16</ecNumber>
    </recommendedName>
</protein>
<feature type="domain" description="FAD-dependent oxidoreductase 2 FAD-binding" evidence="10">
    <location>
        <begin position="144"/>
        <end position="295"/>
    </location>
</feature>
<dbReference type="GO" id="GO:0008734">
    <property type="term" value="F:L-aspartate oxidase activity"/>
    <property type="evidence" value="ECO:0007669"/>
    <property type="project" value="UniProtKB-EC"/>
</dbReference>
<dbReference type="InterPro" id="IPR036188">
    <property type="entry name" value="FAD/NAD-bd_sf"/>
</dbReference>
<dbReference type="Gene3D" id="3.50.50.60">
    <property type="entry name" value="FAD/NAD(P)-binding domain"/>
    <property type="match status" value="2"/>
</dbReference>
<keyword evidence="6" id="KW-0662">Pyridine nucleotide biosynthesis</keyword>
<comment type="catalytic activity">
    <reaction evidence="9">
        <text>L-aspartate + O2 = iminosuccinate + H2O2</text>
        <dbReference type="Rhea" id="RHEA:25876"/>
        <dbReference type="ChEBI" id="CHEBI:15379"/>
        <dbReference type="ChEBI" id="CHEBI:16240"/>
        <dbReference type="ChEBI" id="CHEBI:29991"/>
        <dbReference type="ChEBI" id="CHEBI:77875"/>
        <dbReference type="EC" id="1.4.3.16"/>
    </reaction>
</comment>
<evidence type="ECO:0000256" key="1">
    <source>
        <dbReference type="ARBA" id="ARBA00001974"/>
    </source>
</evidence>
<evidence type="ECO:0000256" key="7">
    <source>
        <dbReference type="ARBA" id="ARBA00022827"/>
    </source>
</evidence>
<evidence type="ECO:0000256" key="3">
    <source>
        <dbReference type="ARBA" id="ARBA00008562"/>
    </source>
</evidence>
<dbReference type="PANTHER" id="PTHR42716:SF2">
    <property type="entry name" value="L-ASPARTATE OXIDASE, CHLOROPLASTIC"/>
    <property type="match status" value="1"/>
</dbReference>
<keyword evidence="7" id="KW-0274">FAD</keyword>
<comment type="cofactor">
    <cofactor evidence="1">
        <name>FAD</name>
        <dbReference type="ChEBI" id="CHEBI:57692"/>
    </cofactor>
</comment>
<gene>
    <name evidence="11" type="ORF">CTOB1V02_LOCUS14195</name>
</gene>
<evidence type="ECO:0000259" key="10">
    <source>
        <dbReference type="Pfam" id="PF00890"/>
    </source>
</evidence>
<keyword evidence="5" id="KW-0285">Flavoprotein</keyword>
<comment type="pathway">
    <text evidence="2">Cofactor biosynthesis; NAD(+) biosynthesis; iminoaspartate from L-aspartate (oxidase route): step 1/1.</text>
</comment>
<dbReference type="InterPro" id="IPR005288">
    <property type="entry name" value="NadB"/>
</dbReference>
<dbReference type="InterPro" id="IPR003953">
    <property type="entry name" value="FAD-dep_OxRdtase_2_FAD-bd"/>
</dbReference>
<dbReference type="Pfam" id="PF00890">
    <property type="entry name" value="FAD_binding_2"/>
    <property type="match status" value="2"/>
</dbReference>
<dbReference type="OrthoDB" id="7633438at2759"/>
<evidence type="ECO:0000313" key="11">
    <source>
        <dbReference type="EMBL" id="CAD7236380.1"/>
    </source>
</evidence>
<keyword evidence="8" id="KW-0560">Oxidoreductase</keyword>
<dbReference type="PRINTS" id="PR00368">
    <property type="entry name" value="FADPNR"/>
</dbReference>
<feature type="domain" description="FAD-dependent oxidoreductase 2 FAD-binding" evidence="10">
    <location>
        <begin position="5"/>
        <end position="143"/>
    </location>
</feature>
<dbReference type="GO" id="GO:0009435">
    <property type="term" value="P:NAD+ biosynthetic process"/>
    <property type="evidence" value="ECO:0007669"/>
    <property type="project" value="UniProtKB-UniPathway"/>
</dbReference>